<dbReference type="SUPFAM" id="SSF53474">
    <property type="entry name" value="alpha/beta-Hydrolases"/>
    <property type="match status" value="1"/>
</dbReference>
<dbReference type="Pfam" id="PF00561">
    <property type="entry name" value="Abhydrolase_1"/>
    <property type="match status" value="1"/>
</dbReference>
<dbReference type="Proteomes" id="UP000190827">
    <property type="component" value="Unassembled WGS sequence"/>
</dbReference>
<accession>A0ABY1LJM8</accession>
<reference evidence="2 3" key="1">
    <citation type="submission" date="2017-02" db="EMBL/GenBank/DDBJ databases">
        <authorList>
            <person name="Varghese N."/>
            <person name="Submissions S."/>
        </authorList>
    </citation>
    <scope>NUCLEOTIDE SEQUENCE [LARGE SCALE GENOMIC DNA]</scope>
    <source>
        <strain evidence="2 3">VKM Ac-1787</strain>
    </source>
</reference>
<sequence>MPYTDTDDVSIYYEVEGDPADPVIVLIAGGGAQLLTWRDPFRAMLVDEGFLVVRFDNRDVGYSQRFGGEHDLDGGYSLGDMGEDVVRVLDHLGVEAAHLVGHSMGGMMAQMVALEHPERVLSLGLLSTIPGQDPRYILHGDRAELQVEPERYSREESVAAMAVLAAPVPGARYQPDTEWEVWATGEAYDRGYAPEGFSRQWAALLRAPERLDRLREVTVPTLVLHGREDDVLHWRSAVDIAEAMPAAELHVLPDMGHLIPAQLWPTLVAGVVRTARHAETLASGR</sequence>
<feature type="domain" description="AB hydrolase-1" evidence="1">
    <location>
        <begin position="22"/>
        <end position="259"/>
    </location>
</feature>
<comment type="caution">
    <text evidence="2">The sequence shown here is derived from an EMBL/GenBank/DDBJ whole genome shotgun (WGS) entry which is preliminary data.</text>
</comment>
<dbReference type="RefSeq" id="WP_079704783.1">
    <property type="nucleotide sequence ID" value="NZ_FUZO01000001.1"/>
</dbReference>
<evidence type="ECO:0000259" key="1">
    <source>
        <dbReference type="Pfam" id="PF00561"/>
    </source>
</evidence>
<dbReference type="InterPro" id="IPR000073">
    <property type="entry name" value="AB_hydrolase_1"/>
</dbReference>
<organism evidence="2 3">
    <name type="scientific">Plantibacter cousiniae</name>
    <name type="common">nom. nud.</name>
    <dbReference type="NCBI Taxonomy" id="199709"/>
    <lineage>
        <taxon>Bacteria</taxon>
        <taxon>Bacillati</taxon>
        <taxon>Actinomycetota</taxon>
        <taxon>Actinomycetes</taxon>
        <taxon>Micrococcales</taxon>
        <taxon>Microbacteriaceae</taxon>
        <taxon>Plantibacter</taxon>
    </lineage>
</organism>
<dbReference type="PANTHER" id="PTHR43433:SF5">
    <property type="entry name" value="AB HYDROLASE-1 DOMAIN-CONTAINING PROTEIN"/>
    <property type="match status" value="1"/>
</dbReference>
<keyword evidence="3" id="KW-1185">Reference proteome</keyword>
<dbReference type="PANTHER" id="PTHR43433">
    <property type="entry name" value="HYDROLASE, ALPHA/BETA FOLD FAMILY PROTEIN"/>
    <property type="match status" value="1"/>
</dbReference>
<dbReference type="EMBL" id="FUZO01000001">
    <property type="protein sequence ID" value="SKC41825.1"/>
    <property type="molecule type" value="Genomic_DNA"/>
</dbReference>
<evidence type="ECO:0000313" key="2">
    <source>
        <dbReference type="EMBL" id="SKC41825.1"/>
    </source>
</evidence>
<proteinExistence type="predicted"/>
<dbReference type="InterPro" id="IPR029058">
    <property type="entry name" value="AB_hydrolase_fold"/>
</dbReference>
<dbReference type="PRINTS" id="PR00111">
    <property type="entry name" value="ABHYDROLASE"/>
</dbReference>
<name>A0ABY1LJM8_9MICO</name>
<protein>
    <submittedName>
        <fullName evidence="2">Pimeloyl-ACP methyl ester carboxylesterase</fullName>
    </submittedName>
</protein>
<dbReference type="InterPro" id="IPR050471">
    <property type="entry name" value="AB_hydrolase"/>
</dbReference>
<dbReference type="Gene3D" id="3.40.50.1820">
    <property type="entry name" value="alpha/beta hydrolase"/>
    <property type="match status" value="1"/>
</dbReference>
<evidence type="ECO:0000313" key="3">
    <source>
        <dbReference type="Proteomes" id="UP000190827"/>
    </source>
</evidence>
<gene>
    <name evidence="2" type="ORF">SAMN06295973_0761</name>
</gene>